<accession>A0AAE9CBL0</accession>
<sequence length="80" mass="9103">MSKTNERYDANGFFKADTFGGRSGAVQYYLNSDDMAAIDDDVFFEQIPPYGYQFFVPEVVSRVNKHRMELRAAAMAVYGD</sequence>
<dbReference type="EMBL" id="OK499982">
    <property type="protein sequence ID" value="UGO47539.1"/>
    <property type="molecule type" value="Genomic_DNA"/>
</dbReference>
<name>A0AAE9CBL0_9CAUD</name>
<reference evidence="1" key="1">
    <citation type="submission" date="2021-10" db="EMBL/GenBank/DDBJ databases">
        <authorList>
            <person name="Larson W."/>
            <person name="Thurgood T.L."/>
            <person name="Rodriguez A."/>
            <person name="Sharma R."/>
            <person name="Kruger J."/>
            <person name="Davis K."/>
            <person name="Findley J."/>
            <person name="Grose J.H."/>
        </authorList>
    </citation>
    <scope>NUCLEOTIDE SEQUENCE</scope>
</reference>
<protein>
    <submittedName>
        <fullName evidence="1">Uncharacterized protein</fullName>
    </submittedName>
</protein>
<evidence type="ECO:0000313" key="2">
    <source>
        <dbReference type="Proteomes" id="UP000827755"/>
    </source>
</evidence>
<organism evidence="1 2">
    <name type="scientific">Morganella phage vB_MmoP_Lilpapawes</name>
    <dbReference type="NCBI Taxonomy" id="2894803"/>
    <lineage>
        <taxon>Viruses</taxon>
        <taxon>Duplodnaviria</taxon>
        <taxon>Heunggongvirae</taxon>
        <taxon>Uroviricota</taxon>
        <taxon>Caudoviricetes</taxon>
        <taxon>Autographivirales</taxon>
        <taxon>Autotranscriptaviridae</taxon>
        <taxon>Studiervirinae</taxon>
        <taxon>Minipunavirus</taxon>
        <taxon>Minipunavirus lilpapawes</taxon>
    </lineage>
</organism>
<gene>
    <name evidence="1" type="ORF">LILPAPAWES_8</name>
</gene>
<dbReference type="Proteomes" id="UP000827755">
    <property type="component" value="Segment"/>
</dbReference>
<evidence type="ECO:0000313" key="1">
    <source>
        <dbReference type="EMBL" id="UGO47539.1"/>
    </source>
</evidence>
<keyword evidence="2" id="KW-1185">Reference proteome</keyword>
<proteinExistence type="predicted"/>